<dbReference type="PROSITE" id="PS51186">
    <property type="entry name" value="GNAT"/>
    <property type="match status" value="1"/>
</dbReference>
<evidence type="ECO:0000313" key="2">
    <source>
        <dbReference type="EMBL" id="MFI2489575.1"/>
    </source>
</evidence>
<dbReference type="InterPro" id="IPR016181">
    <property type="entry name" value="Acyl_CoA_acyltransferase"/>
</dbReference>
<dbReference type="InterPro" id="IPR039143">
    <property type="entry name" value="GNPNAT1-like"/>
</dbReference>
<dbReference type="CDD" id="cd04301">
    <property type="entry name" value="NAT_SF"/>
    <property type="match status" value="1"/>
</dbReference>
<dbReference type="PANTHER" id="PTHR13355:SF23">
    <property type="entry name" value="FAMILY N-ACETYLTRANSFERASE, PUTATIVE (AFU_ORTHOLOGUE AFUA_3G00870)-RELATED"/>
    <property type="match status" value="1"/>
</dbReference>
<dbReference type="Proteomes" id="UP001611580">
    <property type="component" value="Unassembled WGS sequence"/>
</dbReference>
<comment type="caution">
    <text evidence="2">The sequence shown here is derived from an EMBL/GenBank/DDBJ whole genome shotgun (WGS) entry which is preliminary data.</text>
</comment>
<protein>
    <submittedName>
        <fullName evidence="2">GNAT family N-acetyltransferase</fullName>
    </submittedName>
</protein>
<proteinExistence type="predicted"/>
<accession>A0ABW7XRE2</accession>
<dbReference type="Gene3D" id="3.40.630.30">
    <property type="match status" value="1"/>
</dbReference>
<keyword evidence="3" id="KW-1185">Reference proteome</keyword>
<dbReference type="Pfam" id="PF00583">
    <property type="entry name" value="Acetyltransf_1"/>
    <property type="match status" value="1"/>
</dbReference>
<name>A0ABW7XRE2_9MICO</name>
<organism evidence="2 3">
    <name type="scientific">Promicromonospora kroppenstedtii</name>
    <dbReference type="NCBI Taxonomy" id="440482"/>
    <lineage>
        <taxon>Bacteria</taxon>
        <taxon>Bacillati</taxon>
        <taxon>Actinomycetota</taxon>
        <taxon>Actinomycetes</taxon>
        <taxon>Micrococcales</taxon>
        <taxon>Promicromonosporaceae</taxon>
        <taxon>Promicromonospora</taxon>
    </lineage>
</organism>
<evidence type="ECO:0000259" key="1">
    <source>
        <dbReference type="PROSITE" id="PS51186"/>
    </source>
</evidence>
<dbReference type="SUPFAM" id="SSF55729">
    <property type="entry name" value="Acyl-CoA N-acyltransferases (Nat)"/>
    <property type="match status" value="1"/>
</dbReference>
<dbReference type="RefSeq" id="WP_036961341.1">
    <property type="nucleotide sequence ID" value="NZ_JBIRYI010000015.1"/>
</dbReference>
<dbReference type="PANTHER" id="PTHR13355">
    <property type="entry name" value="GLUCOSAMINE 6-PHOSPHATE N-ACETYLTRANSFERASE"/>
    <property type="match status" value="1"/>
</dbReference>
<dbReference type="InterPro" id="IPR000182">
    <property type="entry name" value="GNAT_dom"/>
</dbReference>
<evidence type="ECO:0000313" key="3">
    <source>
        <dbReference type="Proteomes" id="UP001611580"/>
    </source>
</evidence>
<dbReference type="EMBL" id="JBIRYI010000015">
    <property type="protein sequence ID" value="MFI2489575.1"/>
    <property type="molecule type" value="Genomic_DNA"/>
</dbReference>
<gene>
    <name evidence="2" type="ORF">ACH47X_21870</name>
</gene>
<sequence>MSDVPYVLVPTAPSVDEYLHLRSAAGLSPRSAEQAAPVLTASWAFCHVREAATDRAVAMGRTLGDGGWYFHIADIATLPEHRSRGLGRRVMNWLLDQIADRAPAGAYITLNADEPGRPLYRSLGFVETAPASIAMRLARREP</sequence>
<reference evidence="2 3" key="1">
    <citation type="submission" date="2024-10" db="EMBL/GenBank/DDBJ databases">
        <title>The Natural Products Discovery Center: Release of the First 8490 Sequenced Strains for Exploring Actinobacteria Biosynthetic Diversity.</title>
        <authorList>
            <person name="Kalkreuter E."/>
            <person name="Kautsar S.A."/>
            <person name="Yang D."/>
            <person name="Bader C.D."/>
            <person name="Teijaro C.N."/>
            <person name="Fluegel L."/>
            <person name="Davis C.M."/>
            <person name="Simpson J.R."/>
            <person name="Lauterbach L."/>
            <person name="Steele A.D."/>
            <person name="Gui C."/>
            <person name="Meng S."/>
            <person name="Li G."/>
            <person name="Viehrig K."/>
            <person name="Ye F."/>
            <person name="Su P."/>
            <person name="Kiefer A.F."/>
            <person name="Nichols A."/>
            <person name="Cepeda A.J."/>
            <person name="Yan W."/>
            <person name="Fan B."/>
            <person name="Jiang Y."/>
            <person name="Adhikari A."/>
            <person name="Zheng C.-J."/>
            <person name="Schuster L."/>
            <person name="Cowan T.M."/>
            <person name="Smanski M.J."/>
            <person name="Chevrette M.G."/>
            <person name="De Carvalho L.P.S."/>
            <person name="Shen B."/>
        </authorList>
    </citation>
    <scope>NUCLEOTIDE SEQUENCE [LARGE SCALE GENOMIC DNA]</scope>
    <source>
        <strain evidence="2 3">NPDC019481</strain>
    </source>
</reference>
<feature type="domain" description="N-acetyltransferase" evidence="1">
    <location>
        <begin position="7"/>
        <end position="142"/>
    </location>
</feature>